<evidence type="ECO:0000256" key="12">
    <source>
        <dbReference type="ARBA" id="ARBA00047899"/>
    </source>
</evidence>
<evidence type="ECO:0000256" key="13">
    <source>
        <dbReference type="ARBA" id="ARBA00048679"/>
    </source>
</evidence>
<dbReference type="Gene3D" id="3.30.200.20">
    <property type="entry name" value="Phosphorylase Kinase, domain 1"/>
    <property type="match status" value="1"/>
</dbReference>
<evidence type="ECO:0000256" key="7">
    <source>
        <dbReference type="ARBA" id="ARBA00022741"/>
    </source>
</evidence>
<name>A0AAD1Z395_9LAMI</name>
<dbReference type="Gene3D" id="1.10.510.10">
    <property type="entry name" value="Transferase(Phosphotransferase) domain 1"/>
    <property type="match status" value="1"/>
</dbReference>
<feature type="binding site" evidence="14">
    <location>
        <position position="94"/>
    </location>
    <ligand>
        <name>ATP</name>
        <dbReference type="ChEBI" id="CHEBI:30616"/>
    </ligand>
</feature>
<keyword evidence="17" id="KW-1185">Reference proteome</keyword>
<evidence type="ECO:0000313" key="17">
    <source>
        <dbReference type="Proteomes" id="UP000834106"/>
    </source>
</evidence>
<sequence>MDENRLHSPKSPSSAKCRAPIHIFSVLFILYIQIQLTWERVASLSETILDASQIANLNDQYVLGKQLGWGQFGIIRECMDKLTGKVLACKSIAKDRLVTREDVHSIKLEIEIMTRLSGHPNVVDLKAVYEEEDYVHLLMELCAGGELFNLLEKHGRFSEPEARVLFRHLMQVVMYCHDKGVVHRDLKPENILLATNSSSSPIKLADFGLATYIKPGQSLHGTVGSPFYIAPEVLSGGYDQAADVWSAGVILYILLSGIPPFWGKTKSRIFEAVRAAELRFPSNPWDFISSSAKELIKGMLCVDASKRLTAQQVVDHLWVREDVKFSNEPHECKQNCGLDTDKGCLSPLLMHRNQDISFGTESPTMGEVQSPSFTCRSSFSSYLVDPLTPSFEPGGFSFCSSGGSNTLEFSTPVVALPSFSFFSPDNVVEQGNGALALDTNPSRVNLVERDLDLGKLFTTPDSSQCLECAAGVMDKKEVEVRKSWSGKSKPSGIRSRRNRTIGLGEFEQLDLMIQCLNPQLSYRLLDLRTSRISLLSSYNNVNVEQKQQPCSTTRLTETKVPKSDAYSVKFKTLGGCKLGISRYPDFEYDAEGGTGTGTGTKTTKDEISVEFDIKTLYIPPLSTATTKFLGLPLPPFLRIDIVPELFQGSINQESGLVDLKFKAKFLFSIGSIYKAPPLMVETVLTSEESDGKIRRGRGEKLNKEGRCSLVGVATVEPINDFFMDSFLSLPTECLANLNATISFSSATLV</sequence>
<dbReference type="Proteomes" id="UP000834106">
    <property type="component" value="Chromosome 5"/>
</dbReference>
<accession>A0AAD1Z395</accession>
<dbReference type="EC" id="2.7.11.1" evidence="1"/>
<keyword evidence="2" id="KW-0723">Serine/threonine-protein kinase</keyword>
<protein>
    <recommendedName>
        <fullName evidence="1">non-specific serine/threonine protein kinase</fullName>
        <ecNumber evidence="1">2.7.11.1</ecNumber>
    </recommendedName>
</protein>
<keyword evidence="8" id="KW-0418">Kinase</keyword>
<dbReference type="PANTHER" id="PTHR35320">
    <property type="entry name" value="ATP-DEPENDENT CLP PROTEASE ATP-BINDING SUBUNIT"/>
    <property type="match status" value="1"/>
</dbReference>
<comment type="catalytic activity">
    <reaction evidence="12">
        <text>L-threonyl-[protein] + ATP = O-phospho-L-threonyl-[protein] + ADP + H(+)</text>
        <dbReference type="Rhea" id="RHEA:46608"/>
        <dbReference type="Rhea" id="RHEA-COMP:11060"/>
        <dbReference type="Rhea" id="RHEA-COMP:11605"/>
        <dbReference type="ChEBI" id="CHEBI:15378"/>
        <dbReference type="ChEBI" id="CHEBI:30013"/>
        <dbReference type="ChEBI" id="CHEBI:30616"/>
        <dbReference type="ChEBI" id="CHEBI:61977"/>
        <dbReference type="ChEBI" id="CHEBI:456216"/>
        <dbReference type="EC" id="2.7.11.1"/>
    </reaction>
</comment>
<evidence type="ECO:0000256" key="9">
    <source>
        <dbReference type="ARBA" id="ARBA00022837"/>
    </source>
</evidence>
<reference evidence="16" key="1">
    <citation type="submission" date="2023-05" db="EMBL/GenBank/DDBJ databases">
        <authorList>
            <person name="Huff M."/>
        </authorList>
    </citation>
    <scope>NUCLEOTIDE SEQUENCE</scope>
</reference>
<keyword evidence="10 14" id="KW-0067">ATP-binding</keyword>
<evidence type="ECO:0000313" key="16">
    <source>
        <dbReference type="EMBL" id="CAI9762391.1"/>
    </source>
</evidence>
<evidence type="ECO:0000256" key="6">
    <source>
        <dbReference type="ARBA" id="ARBA00022737"/>
    </source>
</evidence>
<keyword evidence="3" id="KW-0597">Phosphoprotein</keyword>
<dbReference type="SUPFAM" id="SSF56112">
    <property type="entry name" value="Protein kinase-like (PK-like)"/>
    <property type="match status" value="1"/>
</dbReference>
<dbReference type="GO" id="GO:0046872">
    <property type="term" value="F:metal ion binding"/>
    <property type="evidence" value="ECO:0007669"/>
    <property type="project" value="UniProtKB-KW"/>
</dbReference>
<evidence type="ECO:0000256" key="10">
    <source>
        <dbReference type="ARBA" id="ARBA00022840"/>
    </source>
</evidence>
<keyword evidence="7 14" id="KW-0547">Nucleotide-binding</keyword>
<feature type="domain" description="Protein kinase" evidence="15">
    <location>
        <begin position="61"/>
        <end position="319"/>
    </location>
</feature>
<gene>
    <name evidence="16" type="ORF">FPE_LOCUS9821</name>
</gene>
<dbReference type="InterPro" id="IPR017441">
    <property type="entry name" value="Protein_kinase_ATP_BS"/>
</dbReference>
<dbReference type="FunFam" id="3.30.200.20:FF:000004">
    <property type="entry name" value="Calcium-dependent protein kinase 1"/>
    <property type="match status" value="1"/>
</dbReference>
<dbReference type="AlphaFoldDB" id="A0AAD1Z395"/>
<evidence type="ECO:0000256" key="3">
    <source>
        <dbReference type="ARBA" id="ARBA00022553"/>
    </source>
</evidence>
<keyword evidence="6" id="KW-0677">Repeat</keyword>
<dbReference type="FunFam" id="1.10.510.10:FF:000668">
    <property type="entry name" value="Phosphoenolpyruvate carboxylase kinase"/>
    <property type="match status" value="1"/>
</dbReference>
<dbReference type="GO" id="GO:0005524">
    <property type="term" value="F:ATP binding"/>
    <property type="evidence" value="ECO:0007669"/>
    <property type="project" value="UniProtKB-UniRule"/>
</dbReference>
<dbReference type="PANTHER" id="PTHR35320:SF1">
    <property type="entry name" value="ATP-DEPENDENT CLP PROTEASE ATP-BINDING SUBUNIT"/>
    <property type="match status" value="1"/>
</dbReference>
<dbReference type="SMART" id="SM00220">
    <property type="entry name" value="S_TKc"/>
    <property type="match status" value="1"/>
</dbReference>
<comment type="catalytic activity">
    <reaction evidence="13">
        <text>L-seryl-[protein] + ATP = O-phospho-L-seryl-[protein] + ADP + H(+)</text>
        <dbReference type="Rhea" id="RHEA:17989"/>
        <dbReference type="Rhea" id="RHEA-COMP:9863"/>
        <dbReference type="Rhea" id="RHEA-COMP:11604"/>
        <dbReference type="ChEBI" id="CHEBI:15378"/>
        <dbReference type="ChEBI" id="CHEBI:29999"/>
        <dbReference type="ChEBI" id="CHEBI:30616"/>
        <dbReference type="ChEBI" id="CHEBI:83421"/>
        <dbReference type="ChEBI" id="CHEBI:456216"/>
        <dbReference type="EC" id="2.7.11.1"/>
    </reaction>
</comment>
<evidence type="ECO:0000259" key="15">
    <source>
        <dbReference type="PROSITE" id="PS50011"/>
    </source>
</evidence>
<dbReference type="PROSITE" id="PS00107">
    <property type="entry name" value="PROTEIN_KINASE_ATP"/>
    <property type="match status" value="1"/>
</dbReference>
<evidence type="ECO:0000256" key="2">
    <source>
        <dbReference type="ARBA" id="ARBA00022527"/>
    </source>
</evidence>
<evidence type="ECO:0000256" key="5">
    <source>
        <dbReference type="ARBA" id="ARBA00022723"/>
    </source>
</evidence>
<evidence type="ECO:0000256" key="1">
    <source>
        <dbReference type="ARBA" id="ARBA00012513"/>
    </source>
</evidence>
<evidence type="ECO:0000256" key="8">
    <source>
        <dbReference type="ARBA" id="ARBA00022777"/>
    </source>
</evidence>
<keyword evidence="9" id="KW-0106">Calcium</keyword>
<keyword evidence="4" id="KW-0808">Transferase</keyword>
<keyword evidence="5" id="KW-0479">Metal-binding</keyword>
<dbReference type="Pfam" id="PF00069">
    <property type="entry name" value="Pkinase"/>
    <property type="match status" value="1"/>
</dbReference>
<dbReference type="GO" id="GO:0004674">
    <property type="term" value="F:protein serine/threonine kinase activity"/>
    <property type="evidence" value="ECO:0007669"/>
    <property type="project" value="UniProtKB-KW"/>
</dbReference>
<dbReference type="InterPro" id="IPR008271">
    <property type="entry name" value="Ser/Thr_kinase_AS"/>
</dbReference>
<comment type="similarity">
    <text evidence="11">Belongs to the protein kinase superfamily. Ser/Thr protein kinase family. CDPK subfamily.</text>
</comment>
<dbReference type="PROSITE" id="PS00108">
    <property type="entry name" value="PROTEIN_KINASE_ST"/>
    <property type="match status" value="1"/>
</dbReference>
<organism evidence="16 17">
    <name type="scientific">Fraxinus pennsylvanica</name>
    <dbReference type="NCBI Taxonomy" id="56036"/>
    <lineage>
        <taxon>Eukaryota</taxon>
        <taxon>Viridiplantae</taxon>
        <taxon>Streptophyta</taxon>
        <taxon>Embryophyta</taxon>
        <taxon>Tracheophyta</taxon>
        <taxon>Spermatophyta</taxon>
        <taxon>Magnoliopsida</taxon>
        <taxon>eudicotyledons</taxon>
        <taxon>Gunneridae</taxon>
        <taxon>Pentapetalae</taxon>
        <taxon>asterids</taxon>
        <taxon>lamiids</taxon>
        <taxon>Lamiales</taxon>
        <taxon>Oleaceae</taxon>
        <taxon>Oleeae</taxon>
        <taxon>Fraxinus</taxon>
    </lineage>
</organism>
<dbReference type="EMBL" id="OU503040">
    <property type="protein sequence ID" value="CAI9762391.1"/>
    <property type="molecule type" value="Genomic_DNA"/>
</dbReference>
<proteinExistence type="inferred from homology"/>
<evidence type="ECO:0000256" key="11">
    <source>
        <dbReference type="ARBA" id="ARBA00024334"/>
    </source>
</evidence>
<dbReference type="CDD" id="cd05117">
    <property type="entry name" value="STKc_CAMK"/>
    <property type="match status" value="1"/>
</dbReference>
<evidence type="ECO:0000256" key="14">
    <source>
        <dbReference type="PROSITE-ProRule" id="PRU10141"/>
    </source>
</evidence>
<dbReference type="InterPro" id="IPR000719">
    <property type="entry name" value="Prot_kinase_dom"/>
</dbReference>
<dbReference type="PROSITE" id="PS50011">
    <property type="entry name" value="PROTEIN_KINASE_DOM"/>
    <property type="match status" value="1"/>
</dbReference>
<dbReference type="InterPro" id="IPR011009">
    <property type="entry name" value="Kinase-like_dom_sf"/>
</dbReference>
<evidence type="ECO:0000256" key="4">
    <source>
        <dbReference type="ARBA" id="ARBA00022679"/>
    </source>
</evidence>